<keyword evidence="5" id="KW-1185">Reference proteome</keyword>
<dbReference type="HOGENOM" id="CLU_000022_3_3_1"/>
<feature type="domain" description="AMP-dependent synthetase/ligase" evidence="2">
    <location>
        <begin position="127"/>
        <end position="496"/>
    </location>
</feature>
<dbReference type="EMBL" id="KN847478">
    <property type="protein sequence ID" value="KIX04744.1"/>
    <property type="molecule type" value="Genomic_DNA"/>
</dbReference>
<dbReference type="STRING" id="1442369.A0A0D2IG15"/>
<dbReference type="Gene3D" id="3.40.50.12780">
    <property type="entry name" value="N-terminal domain of ligase-like"/>
    <property type="match status" value="1"/>
</dbReference>
<dbReference type="InterPro" id="IPR042099">
    <property type="entry name" value="ANL_N_sf"/>
</dbReference>
<dbReference type="SUPFAM" id="SSF56801">
    <property type="entry name" value="Acetyl-CoA synthetase-like"/>
    <property type="match status" value="1"/>
</dbReference>
<reference evidence="4 5" key="1">
    <citation type="submission" date="2015-01" db="EMBL/GenBank/DDBJ databases">
        <title>The Genome Sequence of Rhinocladiella mackenzie CBS 650.93.</title>
        <authorList>
            <consortium name="The Broad Institute Genomics Platform"/>
            <person name="Cuomo C."/>
            <person name="de Hoog S."/>
            <person name="Gorbushina A."/>
            <person name="Stielow B."/>
            <person name="Teixiera M."/>
            <person name="Abouelleil A."/>
            <person name="Chapman S.B."/>
            <person name="Priest M."/>
            <person name="Young S.K."/>
            <person name="Wortman J."/>
            <person name="Nusbaum C."/>
            <person name="Birren B."/>
        </authorList>
    </citation>
    <scope>NUCLEOTIDE SEQUENCE [LARGE SCALE GENOMIC DNA]</scope>
    <source>
        <strain evidence="4 5">CBS 650.93</strain>
    </source>
</reference>
<dbReference type="InterPro" id="IPR000873">
    <property type="entry name" value="AMP-dep_synth/lig_dom"/>
</dbReference>
<dbReference type="PANTHER" id="PTHR42921">
    <property type="entry name" value="ACETOACETYL-COA SYNTHETASE"/>
    <property type="match status" value="1"/>
</dbReference>
<dbReference type="Pfam" id="PF13193">
    <property type="entry name" value="AMP-binding_C"/>
    <property type="match status" value="1"/>
</dbReference>
<dbReference type="InterPro" id="IPR020845">
    <property type="entry name" value="AMP-binding_CS"/>
</dbReference>
<dbReference type="Gene3D" id="3.30.300.30">
    <property type="match status" value="1"/>
</dbReference>
<keyword evidence="1" id="KW-0472">Membrane</keyword>
<name>A0A0D2IG15_9EURO</name>
<dbReference type="GO" id="GO:0006629">
    <property type="term" value="P:lipid metabolic process"/>
    <property type="evidence" value="ECO:0007669"/>
    <property type="project" value="InterPro"/>
</dbReference>
<keyword evidence="1" id="KW-1133">Transmembrane helix</keyword>
<dbReference type="VEuPathDB" id="FungiDB:Z518_05614"/>
<evidence type="ECO:0000259" key="3">
    <source>
        <dbReference type="Pfam" id="PF13193"/>
    </source>
</evidence>
<dbReference type="PANTHER" id="PTHR42921:SF4">
    <property type="entry name" value="ACETOACETYL-COA SYNTHASE (AFU_ORTHOLOGUE AFUA_8G04770)"/>
    <property type="match status" value="1"/>
</dbReference>
<feature type="domain" description="AMP-binding enzyme C-terminal" evidence="3">
    <location>
        <begin position="581"/>
        <end position="644"/>
    </location>
</feature>
<dbReference type="NCBIfam" id="TIGR01217">
    <property type="entry name" value="ac_ac_CoA_syn"/>
    <property type="match status" value="1"/>
</dbReference>
<dbReference type="PROSITE" id="PS00455">
    <property type="entry name" value="AMP_BINDING"/>
    <property type="match status" value="1"/>
</dbReference>
<evidence type="ECO:0000313" key="5">
    <source>
        <dbReference type="Proteomes" id="UP000053617"/>
    </source>
</evidence>
<accession>A0A0D2IG15</accession>
<organism evidence="4 5">
    <name type="scientific">Rhinocladiella mackenziei CBS 650.93</name>
    <dbReference type="NCBI Taxonomy" id="1442369"/>
    <lineage>
        <taxon>Eukaryota</taxon>
        <taxon>Fungi</taxon>
        <taxon>Dikarya</taxon>
        <taxon>Ascomycota</taxon>
        <taxon>Pezizomycotina</taxon>
        <taxon>Eurotiomycetes</taxon>
        <taxon>Chaetothyriomycetidae</taxon>
        <taxon>Chaetothyriales</taxon>
        <taxon>Herpotrichiellaceae</taxon>
        <taxon>Rhinocladiella</taxon>
    </lineage>
</organism>
<keyword evidence="1" id="KW-0812">Transmembrane</keyword>
<dbReference type="OrthoDB" id="10253869at2759"/>
<keyword evidence="4" id="KW-0436">Ligase</keyword>
<dbReference type="RefSeq" id="XP_013271880.1">
    <property type="nucleotide sequence ID" value="XM_013416426.1"/>
</dbReference>
<feature type="transmembrane region" description="Helical" evidence="1">
    <location>
        <begin position="170"/>
        <end position="194"/>
    </location>
</feature>
<evidence type="ECO:0000313" key="4">
    <source>
        <dbReference type="EMBL" id="KIX04744.1"/>
    </source>
</evidence>
<evidence type="ECO:0000256" key="1">
    <source>
        <dbReference type="SAM" id="Phobius"/>
    </source>
</evidence>
<protein>
    <submittedName>
        <fullName evidence="4">Acetoacetate-CoA ligase</fullName>
    </submittedName>
</protein>
<evidence type="ECO:0000259" key="2">
    <source>
        <dbReference type="Pfam" id="PF00501"/>
    </source>
</evidence>
<dbReference type="InterPro" id="IPR005914">
    <property type="entry name" value="Acac_CoA_synth"/>
</dbReference>
<dbReference type="InterPro" id="IPR045851">
    <property type="entry name" value="AMP-bd_C_sf"/>
</dbReference>
<dbReference type="Pfam" id="PF00501">
    <property type="entry name" value="AMP-binding"/>
    <property type="match status" value="1"/>
</dbReference>
<dbReference type="GeneID" id="25293685"/>
<dbReference type="Proteomes" id="UP000053617">
    <property type="component" value="Unassembled WGS sequence"/>
</dbReference>
<dbReference type="GO" id="GO:0030729">
    <property type="term" value="F:acetoacetate-CoA ligase activity"/>
    <property type="evidence" value="ECO:0007669"/>
    <property type="project" value="InterPro"/>
</dbReference>
<dbReference type="AlphaFoldDB" id="A0A0D2IG15"/>
<dbReference type="InterPro" id="IPR025110">
    <property type="entry name" value="AMP-bd_C"/>
</dbReference>
<gene>
    <name evidence="4" type="ORF">Z518_05614</name>
</gene>
<proteinExistence type="predicted"/>
<sequence length="690" mass="76893">MTAISTNSSACSELRGKTHTFLPKPAWQPQESEGKIPMNVYREHINKKFNLRLSNSHELHTWSVTDPQAFWIDLWTYVGLIPALPPGLDRAYNPQVPISEIPPFFENVTLNYAENVLTQPLVDGQSTALIGLREGQNLDGEKWTWSTLCENVRKVRSALLRSGIQQGDRVAALVSTSVWSVALFLGAASIGAIFTSIAADLGLDGCISRLQQVRPSILFVDSHCVYKGRQSSNQDKISHLLVVLKPAPEIFLIPTGSSEVSQPSLEQFLKRSRCSDALEYVRLPFTTPLYILYSSGTSGPPKCLVHSHGVIIQHKKIGMLHNSLKPGEIVFQYSSTSWVLWNIMIGHLSMGTTLILYDGSPTWPQPQRMLEIVERHKVAYWGTSPKYLKELESTGCKPKTEFNLSRLRMVQTGGSHLAADQYHWFYQVFPPCVHLTSVTGGTDLVTSWCGTDPAGPLYPGEIQMPILGHDVDIVDPASGASLKSTGTAGEFVCRKPFPSMPVFMWGDSNKEKYRSSYFDLPFPVWAQHDFASVNPVTRGWVVHGRSDGVLNPQGIRYGSAEIYSITEAAPFSSFISSTLCVGRKRKDIDSDESVFLFVVMRDGNRFTTALSQQLKDTIRQRLSARHVPRFVVEVTQIPMTSNGKKVETLVRDVISTGQMPKKISSTIVNPECLEKFQHYYGLEPESQARL</sequence>